<evidence type="ECO:0000313" key="2">
    <source>
        <dbReference type="Proteomes" id="UP000478052"/>
    </source>
</evidence>
<protein>
    <submittedName>
        <fullName evidence="1">DDE-1 domain-containing protein</fullName>
    </submittedName>
</protein>
<reference evidence="1 2" key="1">
    <citation type="submission" date="2019-08" db="EMBL/GenBank/DDBJ databases">
        <title>Whole genome of Aphis craccivora.</title>
        <authorList>
            <person name="Voronova N.V."/>
            <person name="Shulinski R.S."/>
            <person name="Bandarenka Y.V."/>
            <person name="Zhorov D.G."/>
            <person name="Warner D."/>
        </authorList>
    </citation>
    <scope>NUCLEOTIDE SEQUENCE [LARGE SCALE GENOMIC DNA]</scope>
    <source>
        <strain evidence="1">180601</strain>
        <tissue evidence="1">Whole Body</tissue>
    </source>
</reference>
<name>A0A6G0W149_APHCR</name>
<evidence type="ECO:0000313" key="1">
    <source>
        <dbReference type="EMBL" id="KAF0718089.1"/>
    </source>
</evidence>
<dbReference type="Proteomes" id="UP000478052">
    <property type="component" value="Unassembled WGS sequence"/>
</dbReference>
<accession>A0A6G0W149</accession>
<dbReference type="AlphaFoldDB" id="A0A6G0W149"/>
<dbReference type="OrthoDB" id="6614966at2759"/>
<feature type="non-terminal residue" evidence="1">
    <location>
        <position position="1"/>
    </location>
</feature>
<feature type="non-terminal residue" evidence="1">
    <location>
        <position position="123"/>
    </location>
</feature>
<dbReference type="EMBL" id="VUJU01009721">
    <property type="protein sequence ID" value="KAF0718089.1"/>
    <property type="molecule type" value="Genomic_DNA"/>
</dbReference>
<proteinExistence type="predicted"/>
<sequence length="123" mass="14640">VTHTQTACDSVHHTDFYDFKNLNFYKSIRHGKVKGDPEVRDIRAFKYDPIQKIFFIKSTLMMIIKNYQIIADKLPCLYKCRLPLTLSKWKDLQKLKIVLPRDAHDFYDNLSHHQVLKARKTCE</sequence>
<gene>
    <name evidence="1" type="ORF">FWK35_00027234</name>
</gene>
<comment type="caution">
    <text evidence="1">The sequence shown here is derived from an EMBL/GenBank/DDBJ whole genome shotgun (WGS) entry which is preliminary data.</text>
</comment>
<keyword evidence="2" id="KW-1185">Reference proteome</keyword>
<organism evidence="1 2">
    <name type="scientific">Aphis craccivora</name>
    <name type="common">Cowpea aphid</name>
    <dbReference type="NCBI Taxonomy" id="307492"/>
    <lineage>
        <taxon>Eukaryota</taxon>
        <taxon>Metazoa</taxon>
        <taxon>Ecdysozoa</taxon>
        <taxon>Arthropoda</taxon>
        <taxon>Hexapoda</taxon>
        <taxon>Insecta</taxon>
        <taxon>Pterygota</taxon>
        <taxon>Neoptera</taxon>
        <taxon>Paraneoptera</taxon>
        <taxon>Hemiptera</taxon>
        <taxon>Sternorrhyncha</taxon>
        <taxon>Aphidomorpha</taxon>
        <taxon>Aphidoidea</taxon>
        <taxon>Aphididae</taxon>
        <taxon>Aphidini</taxon>
        <taxon>Aphis</taxon>
        <taxon>Aphis</taxon>
    </lineage>
</organism>